<dbReference type="Pfam" id="PF11207">
    <property type="entry name" value="DUF2989"/>
    <property type="match status" value="1"/>
</dbReference>
<accession>A0A0S2K295</accession>
<dbReference type="OrthoDB" id="5815030at2"/>
<sequence length="266" mass="30824">MALRTLLALSIFTLVGCEQSLTLSKVCEETPGFCEDLNKDSHCKDLRSDLIFARYHEYKSPTDDNKYDLLKKLESYDSCVSLAAKIEHIKLKEKTTSRVEGHLTSLKEINRIFQDTKQTDHPGLLYYHWSRNNSRFAMNKLLNMQDQENVKNDAEIQLFLATYYAKFDDEKTVDLLYRVLELNEAGQQPKLEVYSSLVSIFFKQKKYKHAYTFAKIAQMSGFEDIDILPVTHEITSRGRSLDPLDELAMQTYEEIQAGTFVSPRDF</sequence>
<organism evidence="1 2">
    <name type="scientific">Pseudoalteromonas phenolica</name>
    <dbReference type="NCBI Taxonomy" id="161398"/>
    <lineage>
        <taxon>Bacteria</taxon>
        <taxon>Pseudomonadati</taxon>
        <taxon>Pseudomonadota</taxon>
        <taxon>Gammaproteobacteria</taxon>
        <taxon>Alteromonadales</taxon>
        <taxon>Pseudoalteromonadaceae</taxon>
        <taxon>Pseudoalteromonas</taxon>
    </lineage>
</organism>
<dbReference type="InterPro" id="IPR021372">
    <property type="entry name" value="DUF2989"/>
</dbReference>
<reference evidence="2" key="1">
    <citation type="submission" date="2015-11" db="EMBL/GenBank/DDBJ databases">
        <authorList>
            <person name="Kim K.M."/>
        </authorList>
    </citation>
    <scope>NUCLEOTIDE SEQUENCE [LARGE SCALE GENOMIC DNA]</scope>
    <source>
        <strain evidence="2">KCTC 12086</strain>
    </source>
</reference>
<protein>
    <recommendedName>
        <fullName evidence="3">DUF2989 domain-containing protein</fullName>
    </recommendedName>
</protein>
<proteinExistence type="predicted"/>
<name>A0A0S2K295_9GAMM</name>
<evidence type="ECO:0008006" key="3">
    <source>
        <dbReference type="Google" id="ProtNLM"/>
    </source>
</evidence>
<gene>
    <name evidence="1" type="ORF">PP2015_1880</name>
</gene>
<dbReference type="RefSeq" id="WP_058030043.1">
    <property type="nucleotide sequence ID" value="NZ_CP013187.1"/>
</dbReference>
<dbReference type="EMBL" id="CP013187">
    <property type="protein sequence ID" value="ALO42381.1"/>
    <property type="molecule type" value="Genomic_DNA"/>
</dbReference>
<dbReference type="PATRIC" id="fig|161398.10.peg.1908"/>
<dbReference type="KEGG" id="pphe:PP2015_1880"/>
<evidence type="ECO:0000313" key="2">
    <source>
        <dbReference type="Proteomes" id="UP000061457"/>
    </source>
</evidence>
<dbReference type="PROSITE" id="PS51257">
    <property type="entry name" value="PROKAR_LIPOPROTEIN"/>
    <property type="match status" value="1"/>
</dbReference>
<evidence type="ECO:0000313" key="1">
    <source>
        <dbReference type="EMBL" id="ALO42381.1"/>
    </source>
</evidence>
<keyword evidence="2" id="KW-1185">Reference proteome</keyword>
<dbReference type="STRING" id="161398.PP2015_1880"/>
<dbReference type="Proteomes" id="UP000061457">
    <property type="component" value="Chromosome I"/>
</dbReference>
<dbReference type="AlphaFoldDB" id="A0A0S2K295"/>